<dbReference type="Pfam" id="PF12913">
    <property type="entry name" value="SH3_6"/>
    <property type="match status" value="1"/>
</dbReference>
<feature type="signal peptide" evidence="5">
    <location>
        <begin position="1"/>
        <end position="24"/>
    </location>
</feature>
<dbReference type="Gene3D" id="3.90.1720.10">
    <property type="entry name" value="endopeptidase domain like (from Nostoc punctiforme)"/>
    <property type="match status" value="1"/>
</dbReference>
<dbReference type="InterPro" id="IPR051202">
    <property type="entry name" value="Peptidase_C40"/>
</dbReference>
<organism evidence="8 9">
    <name type="scientific">Candidatus Avacidaminococcus intestinavium</name>
    <dbReference type="NCBI Taxonomy" id="2840684"/>
    <lineage>
        <taxon>Bacteria</taxon>
        <taxon>Bacillati</taxon>
        <taxon>Bacillota</taxon>
        <taxon>Negativicutes</taxon>
        <taxon>Acidaminococcales</taxon>
        <taxon>Acidaminococcaceae</taxon>
        <taxon>Acidaminococcaceae incertae sedis</taxon>
        <taxon>Candidatus Avacidaminococcus</taxon>
    </lineage>
</organism>
<reference evidence="8" key="1">
    <citation type="submission" date="2020-10" db="EMBL/GenBank/DDBJ databases">
        <authorList>
            <person name="Gilroy R."/>
        </authorList>
    </citation>
    <scope>NUCLEOTIDE SEQUENCE</scope>
    <source>
        <strain evidence="8">CHK160-1198</strain>
    </source>
</reference>
<accession>A0A9D1MNR3</accession>
<evidence type="ECO:0000256" key="2">
    <source>
        <dbReference type="ARBA" id="ARBA00022670"/>
    </source>
</evidence>
<feature type="domain" description="SH3b1" evidence="7">
    <location>
        <begin position="150"/>
        <end position="195"/>
    </location>
</feature>
<evidence type="ECO:0000256" key="1">
    <source>
        <dbReference type="ARBA" id="ARBA00007074"/>
    </source>
</evidence>
<dbReference type="Proteomes" id="UP000824099">
    <property type="component" value="Unassembled WGS sequence"/>
</dbReference>
<keyword evidence="4" id="KW-0788">Thiol protease</keyword>
<dbReference type="PIRSF" id="PIRSF019015">
    <property type="entry name" value="P60_peptidase_YkfC"/>
    <property type="match status" value="1"/>
</dbReference>
<name>A0A9D1MNR3_9FIRM</name>
<gene>
    <name evidence="8" type="ORF">IAB06_01405</name>
</gene>
<dbReference type="SUPFAM" id="SSF54001">
    <property type="entry name" value="Cysteine proteinases"/>
    <property type="match status" value="1"/>
</dbReference>
<dbReference type="EMBL" id="DVNI01000021">
    <property type="protein sequence ID" value="HIU63684.1"/>
    <property type="molecule type" value="Genomic_DNA"/>
</dbReference>
<dbReference type="GO" id="GO:0008234">
    <property type="term" value="F:cysteine-type peptidase activity"/>
    <property type="evidence" value="ECO:0007669"/>
    <property type="project" value="UniProtKB-KW"/>
</dbReference>
<dbReference type="PANTHER" id="PTHR47053">
    <property type="entry name" value="MUREIN DD-ENDOPEPTIDASE MEPH-RELATED"/>
    <property type="match status" value="1"/>
</dbReference>
<sequence length="431" mass="47943">MVGRFLAACLILTFLFTGGAYSEAAGITHYEKFITPVYWQSQNSAGDEVVMNEQQIASFNQAIIRSSSSVYNLLSYPAVVSGKTVVANLNEHMDLTNDLYRNGTLISDNYKNILLKELNVAAVPEQIHVRYGVTVGRANLRNLPTGEGLFTSSNDQKFDVLQETALDPGEAVVILHKSANGYFYYVQSYNYRGWLTRLEIAETDRITWLRYVNPKNFLTVLDNSYQLVAGGKRLFFQQGARLQFSAKTAKDYIVLAPMRTLDGQLQEMKVNVVNTKSLHEGYLPYTTNNLLASAFKFYGDVYGWGGLNQSVDCSSFVNNVYRTVGVFLPRNADEQEYSAGRKVSFEGLSSEQRNAVIKGLTPGSTLHMDGHVMLYIGSVNGVLYGIHSLGSHYTGGSRQVVMRVVVSDLELQKANGMTFLDALTTTVTFRE</sequence>
<reference evidence="8" key="2">
    <citation type="journal article" date="2021" name="PeerJ">
        <title>Extensive microbial diversity within the chicken gut microbiome revealed by metagenomics and culture.</title>
        <authorList>
            <person name="Gilroy R."/>
            <person name="Ravi A."/>
            <person name="Getino M."/>
            <person name="Pursley I."/>
            <person name="Horton D.L."/>
            <person name="Alikhan N.F."/>
            <person name="Baker D."/>
            <person name="Gharbi K."/>
            <person name="Hall N."/>
            <person name="Watson M."/>
            <person name="Adriaenssens E.M."/>
            <person name="Foster-Nyarko E."/>
            <person name="Jarju S."/>
            <person name="Secka A."/>
            <person name="Antonio M."/>
            <person name="Oren A."/>
            <person name="Chaudhuri R.R."/>
            <person name="La Ragione R."/>
            <person name="Hildebrand F."/>
            <person name="Pallen M.J."/>
        </authorList>
    </citation>
    <scope>NUCLEOTIDE SEQUENCE</scope>
    <source>
        <strain evidence="8">CHK160-1198</strain>
    </source>
</reference>
<proteinExistence type="inferred from homology"/>
<evidence type="ECO:0000313" key="9">
    <source>
        <dbReference type="Proteomes" id="UP000824099"/>
    </source>
</evidence>
<comment type="caution">
    <text evidence="8">The sequence shown here is derived from an EMBL/GenBank/DDBJ whole genome shotgun (WGS) entry which is preliminary data.</text>
</comment>
<evidence type="ECO:0000256" key="3">
    <source>
        <dbReference type="ARBA" id="ARBA00022801"/>
    </source>
</evidence>
<keyword evidence="2" id="KW-0645">Protease</keyword>
<dbReference type="PANTHER" id="PTHR47053:SF1">
    <property type="entry name" value="MUREIN DD-ENDOPEPTIDASE MEPH-RELATED"/>
    <property type="match status" value="1"/>
</dbReference>
<dbReference type="InterPro" id="IPR000064">
    <property type="entry name" value="NLP_P60_dom"/>
</dbReference>
<evidence type="ECO:0000259" key="6">
    <source>
        <dbReference type="Pfam" id="PF00877"/>
    </source>
</evidence>
<dbReference type="GO" id="GO:0006508">
    <property type="term" value="P:proteolysis"/>
    <property type="evidence" value="ECO:0007669"/>
    <property type="project" value="UniProtKB-KW"/>
</dbReference>
<protein>
    <submittedName>
        <fullName evidence="8">SH3 domain-containing protein</fullName>
    </submittedName>
</protein>
<feature type="domain" description="NlpC/P60" evidence="6">
    <location>
        <begin position="299"/>
        <end position="378"/>
    </location>
</feature>
<feature type="chain" id="PRO_5038920542" evidence="5">
    <location>
        <begin position="25"/>
        <end position="431"/>
    </location>
</feature>
<keyword evidence="5" id="KW-0732">Signal</keyword>
<evidence type="ECO:0000256" key="5">
    <source>
        <dbReference type="SAM" id="SignalP"/>
    </source>
</evidence>
<keyword evidence="3" id="KW-0378">Hydrolase</keyword>
<comment type="similarity">
    <text evidence="1">Belongs to the peptidase C40 family.</text>
</comment>
<dbReference type="InterPro" id="IPR038765">
    <property type="entry name" value="Papain-like_cys_pep_sf"/>
</dbReference>
<evidence type="ECO:0000313" key="8">
    <source>
        <dbReference type="EMBL" id="HIU63684.1"/>
    </source>
</evidence>
<evidence type="ECO:0000259" key="7">
    <source>
        <dbReference type="Pfam" id="PF12913"/>
    </source>
</evidence>
<evidence type="ECO:0000256" key="4">
    <source>
        <dbReference type="ARBA" id="ARBA00022807"/>
    </source>
</evidence>
<dbReference type="InterPro" id="IPR027017">
    <property type="entry name" value="P60_peptidase_YkfC"/>
</dbReference>
<dbReference type="AlphaFoldDB" id="A0A9D1MNR3"/>
<dbReference type="Pfam" id="PF00877">
    <property type="entry name" value="NLPC_P60"/>
    <property type="match status" value="1"/>
</dbReference>
<dbReference type="InterPro" id="IPR039439">
    <property type="entry name" value="SH3b1_dom"/>
</dbReference>